<dbReference type="InterPro" id="IPR043502">
    <property type="entry name" value="DNA/RNA_pol_sf"/>
</dbReference>
<dbReference type="PANTHER" id="PTHR33064:SF29">
    <property type="entry name" value="PEPTIDASE A2 DOMAIN-CONTAINING PROTEIN-RELATED"/>
    <property type="match status" value="1"/>
</dbReference>
<dbReference type="Proteomes" id="UP000027222">
    <property type="component" value="Unassembled WGS sequence"/>
</dbReference>
<reference evidence="2" key="1">
    <citation type="journal article" date="2014" name="Proc. Natl. Acad. Sci. U.S.A.">
        <title>Extensive sampling of basidiomycete genomes demonstrates inadequacy of the white-rot/brown-rot paradigm for wood decay fungi.</title>
        <authorList>
            <person name="Riley R."/>
            <person name="Salamov A.A."/>
            <person name="Brown D.W."/>
            <person name="Nagy L.G."/>
            <person name="Floudas D."/>
            <person name="Held B.W."/>
            <person name="Levasseur A."/>
            <person name="Lombard V."/>
            <person name="Morin E."/>
            <person name="Otillar R."/>
            <person name="Lindquist E.A."/>
            <person name="Sun H."/>
            <person name="LaButti K.M."/>
            <person name="Schmutz J."/>
            <person name="Jabbour D."/>
            <person name="Luo H."/>
            <person name="Baker S.E."/>
            <person name="Pisabarro A.G."/>
            <person name="Walton J.D."/>
            <person name="Blanchette R.A."/>
            <person name="Henrissat B."/>
            <person name="Martin F."/>
            <person name="Cullen D."/>
            <person name="Hibbett D.S."/>
            <person name="Grigoriev I.V."/>
        </authorList>
    </citation>
    <scope>NUCLEOTIDE SEQUENCE [LARGE SCALE GENOMIC DNA]</scope>
    <source>
        <strain evidence="2">CBS 339.88</strain>
    </source>
</reference>
<dbReference type="Gene3D" id="3.30.70.270">
    <property type="match status" value="1"/>
</dbReference>
<dbReference type="EMBL" id="KL142668">
    <property type="protein sequence ID" value="KDR64915.1"/>
    <property type="molecule type" value="Genomic_DNA"/>
</dbReference>
<proteinExistence type="predicted"/>
<organism evidence="1 2">
    <name type="scientific">Galerina marginata (strain CBS 339.88)</name>
    <dbReference type="NCBI Taxonomy" id="685588"/>
    <lineage>
        <taxon>Eukaryota</taxon>
        <taxon>Fungi</taxon>
        <taxon>Dikarya</taxon>
        <taxon>Basidiomycota</taxon>
        <taxon>Agaricomycotina</taxon>
        <taxon>Agaricomycetes</taxon>
        <taxon>Agaricomycetidae</taxon>
        <taxon>Agaricales</taxon>
        <taxon>Agaricineae</taxon>
        <taxon>Strophariaceae</taxon>
        <taxon>Galerina</taxon>
    </lineage>
</organism>
<protein>
    <recommendedName>
        <fullName evidence="3">Reverse transcriptase/retrotransposon-derived protein RNase H-like domain-containing protein</fullName>
    </recommendedName>
</protein>
<name>A0A067S265_GALM3</name>
<gene>
    <name evidence="1" type="ORF">GALMADRAFT_82541</name>
</gene>
<dbReference type="OrthoDB" id="3186349at2759"/>
<sequence length="166" mass="18987">GIRRFVWEHVQNVNRIVQRMKYCGGTFSGTKSTICADEIVVVGHLCTTEGRKPTTERIKVIEDWGPCKDLSDVRAFLGTVGVLRSYISNFAVRARHLQKLTRLNNPFEWGPDQEKSMEMLKDGVRNAYSLKPIDYEGQGAVVLASFFFFLYQQFIYRCAKAVRSPN</sequence>
<evidence type="ECO:0000313" key="2">
    <source>
        <dbReference type="Proteomes" id="UP000027222"/>
    </source>
</evidence>
<dbReference type="STRING" id="685588.A0A067S265"/>
<dbReference type="InterPro" id="IPR043128">
    <property type="entry name" value="Rev_trsase/Diguanyl_cyclase"/>
</dbReference>
<evidence type="ECO:0000313" key="1">
    <source>
        <dbReference type="EMBL" id="KDR64915.1"/>
    </source>
</evidence>
<dbReference type="SUPFAM" id="SSF56672">
    <property type="entry name" value="DNA/RNA polymerases"/>
    <property type="match status" value="1"/>
</dbReference>
<dbReference type="AlphaFoldDB" id="A0A067S265"/>
<dbReference type="HOGENOM" id="CLU_1606594_0_0_1"/>
<evidence type="ECO:0008006" key="3">
    <source>
        <dbReference type="Google" id="ProtNLM"/>
    </source>
</evidence>
<keyword evidence="2" id="KW-1185">Reference proteome</keyword>
<accession>A0A067S265</accession>
<dbReference type="PANTHER" id="PTHR33064">
    <property type="entry name" value="POL PROTEIN"/>
    <property type="match status" value="1"/>
</dbReference>
<dbReference type="InterPro" id="IPR051320">
    <property type="entry name" value="Viral_Replic_Matur_Polypro"/>
</dbReference>
<feature type="non-terminal residue" evidence="1">
    <location>
        <position position="1"/>
    </location>
</feature>